<evidence type="ECO:0000313" key="4">
    <source>
        <dbReference type="Proteomes" id="UP001501337"/>
    </source>
</evidence>
<dbReference type="Proteomes" id="UP001501337">
    <property type="component" value="Unassembled WGS sequence"/>
</dbReference>
<keyword evidence="1" id="KW-0802">TPR repeat</keyword>
<dbReference type="Gene3D" id="1.25.40.10">
    <property type="entry name" value="Tetratricopeptide repeat domain"/>
    <property type="match status" value="4"/>
</dbReference>
<evidence type="ECO:0000313" key="3">
    <source>
        <dbReference type="EMBL" id="GAA3964443.1"/>
    </source>
</evidence>
<proteinExistence type="predicted"/>
<dbReference type="RefSeq" id="WP_344806417.1">
    <property type="nucleotide sequence ID" value="NZ_BAABBO010000010.1"/>
</dbReference>
<sequence>MMRKLGVFLTTACLLAPLSPVVVAETRSAFVVIDKVDDNKTIGELKPAYVDFAFREAPRVSIDEVIDRYIQLINRADDPRIQALALLRMESLEDRYGSLRPDGFFTDALWDTAIEVYRKVIALPPATESQREPFSRDLLQYQLAKALDMRGRQQESLTALQTLLERFPSSGFATEAQFRIAEAQYTRGEYELAEENYREVSRSNNAALIPKAQYMLAWSMYKNDRNQAAIDQFLNVLVDIQSNAYPDESNNQAVEDDVARIISVIATQNGGESFLNASMARQGNTDLAAVLYKGLYTYQLGQERFQDAANVAEGYIQRFARTPERPSFHELKLQAFEAGKLPQLVWQERERYVDELGQYSDYWKQLTPEEQNALRPRLFGFREELGRRAYSLAQADAKAGAITNSQAHFDSAAEHFTAMLQLSPEDQRNAEISFLLGDTWLQLGALAKAVEAYDQAGYAYEPTPAAADAAYAGITTRTRMIEQLPTDDSEDRNSLVEARISAAIRFGDTYAQDDRSGKVVLLAANDLYQAKRYDAALVQAKRVIELTQNATHQLDAHEIAGSSAFELGEFAQAERSFDAAIILVDDRQNELNAAERTRRADLMTSYVASIYKQGEAWEEKGDMNGALQEYLRVVAVAPTSPLAESARYDAAMRALDIKDWELAIDLMKVYRKKHPSTELAKGIPAKLAFAFDALDQPGQAGDALAESLEQQPADERRQTLLQVAGFYREAGRSSDLVKTLQAYARDYPQPFDAAVDVRYELYTLASAPASPASVRKQVATLRDDLISFERSGGSSRTGQSRALAAEAAWARTEASRDQFEAIALSLPLNASLEKKTAALRALVADIEQSQSYAIARYTTAANHTLGDAYLTLSRDILESERPEGLNPLEGEQYTILLEDQAYPFEEKAIGILEGNVSVMQQGIYDVYVQQSIDSLSQLLPVRYNKKETLIDVAPSIR</sequence>
<protein>
    <submittedName>
        <fullName evidence="3">Tetratricopeptide repeat protein</fullName>
    </submittedName>
</protein>
<reference evidence="4" key="1">
    <citation type="journal article" date="2019" name="Int. J. Syst. Evol. Microbiol.">
        <title>The Global Catalogue of Microorganisms (GCM) 10K type strain sequencing project: providing services to taxonomists for standard genome sequencing and annotation.</title>
        <authorList>
            <consortium name="The Broad Institute Genomics Platform"/>
            <consortium name="The Broad Institute Genome Sequencing Center for Infectious Disease"/>
            <person name="Wu L."/>
            <person name="Ma J."/>
        </authorList>
    </citation>
    <scope>NUCLEOTIDE SEQUENCE [LARGE SCALE GENOMIC DNA]</scope>
    <source>
        <strain evidence="4">JCM 17555</strain>
    </source>
</reference>
<dbReference type="SUPFAM" id="SSF48452">
    <property type="entry name" value="TPR-like"/>
    <property type="match status" value="3"/>
</dbReference>
<keyword evidence="2" id="KW-0732">Signal</keyword>
<dbReference type="SMART" id="SM00028">
    <property type="entry name" value="TPR"/>
    <property type="match status" value="6"/>
</dbReference>
<evidence type="ECO:0000256" key="2">
    <source>
        <dbReference type="SAM" id="SignalP"/>
    </source>
</evidence>
<dbReference type="InterPro" id="IPR011990">
    <property type="entry name" value="TPR-like_helical_dom_sf"/>
</dbReference>
<feature type="repeat" description="TPR" evidence="1">
    <location>
        <begin position="607"/>
        <end position="640"/>
    </location>
</feature>
<dbReference type="PROSITE" id="PS50005">
    <property type="entry name" value="TPR"/>
    <property type="match status" value="2"/>
</dbReference>
<dbReference type="Pfam" id="PF13432">
    <property type="entry name" value="TPR_16"/>
    <property type="match status" value="2"/>
</dbReference>
<gene>
    <name evidence="3" type="ORF">GCM10022278_22760</name>
</gene>
<comment type="caution">
    <text evidence="3">The sequence shown here is derived from an EMBL/GenBank/DDBJ whole genome shotgun (WGS) entry which is preliminary data.</text>
</comment>
<dbReference type="Pfam" id="PF13174">
    <property type="entry name" value="TPR_6"/>
    <property type="match status" value="1"/>
</dbReference>
<feature type="signal peptide" evidence="2">
    <location>
        <begin position="1"/>
        <end position="24"/>
    </location>
</feature>
<evidence type="ECO:0000256" key="1">
    <source>
        <dbReference type="PROSITE-ProRule" id="PRU00339"/>
    </source>
</evidence>
<feature type="chain" id="PRO_5046184906" evidence="2">
    <location>
        <begin position="25"/>
        <end position="957"/>
    </location>
</feature>
<organism evidence="3 4">
    <name type="scientific">Allohahella marinimesophila</name>
    <dbReference type="NCBI Taxonomy" id="1054972"/>
    <lineage>
        <taxon>Bacteria</taxon>
        <taxon>Pseudomonadati</taxon>
        <taxon>Pseudomonadota</taxon>
        <taxon>Gammaproteobacteria</taxon>
        <taxon>Oceanospirillales</taxon>
        <taxon>Hahellaceae</taxon>
        <taxon>Allohahella</taxon>
    </lineage>
</organism>
<accession>A0ABP7PEZ4</accession>
<name>A0ABP7PEZ4_9GAMM</name>
<keyword evidence="4" id="KW-1185">Reference proteome</keyword>
<dbReference type="InterPro" id="IPR019734">
    <property type="entry name" value="TPR_rpt"/>
</dbReference>
<feature type="repeat" description="TPR" evidence="1">
    <location>
        <begin position="393"/>
        <end position="426"/>
    </location>
</feature>
<dbReference type="EMBL" id="BAABBO010000010">
    <property type="protein sequence ID" value="GAA3964443.1"/>
    <property type="molecule type" value="Genomic_DNA"/>
</dbReference>